<evidence type="ECO:0000313" key="6">
    <source>
        <dbReference type="Proteomes" id="UP000678499"/>
    </source>
</evidence>
<dbReference type="AlphaFoldDB" id="A0A7R9BYQ0"/>
<feature type="region of interest" description="Disordered" evidence="3">
    <location>
        <begin position="1"/>
        <end position="24"/>
    </location>
</feature>
<dbReference type="GO" id="GO:1990380">
    <property type="term" value="F:K48-linked deubiquitinase activity"/>
    <property type="evidence" value="ECO:0007669"/>
    <property type="project" value="UniProtKB-UniRule"/>
</dbReference>
<dbReference type="Proteomes" id="UP000678499">
    <property type="component" value="Unassembled WGS sequence"/>
</dbReference>
<protein>
    <recommendedName>
        <fullName evidence="2">Ubiquitin carboxyl-terminal hydrolase MINDY</fullName>
        <ecNumber evidence="2">3.4.19.12</ecNumber>
    </recommendedName>
</protein>
<dbReference type="GO" id="GO:0071108">
    <property type="term" value="P:protein K48-linked deubiquitination"/>
    <property type="evidence" value="ECO:0007669"/>
    <property type="project" value="InterPro"/>
</dbReference>
<comment type="catalytic activity">
    <reaction evidence="2">
        <text>Thiol-dependent hydrolysis of ester, thioester, amide, peptide and isopeptide bonds formed by the C-terminal Gly of ubiquitin (a 76-residue protein attached to proteins as an intracellular targeting signal).</text>
        <dbReference type="EC" id="3.4.19.12"/>
    </reaction>
</comment>
<dbReference type="EC" id="3.4.19.12" evidence="2"/>
<evidence type="ECO:0000259" key="4">
    <source>
        <dbReference type="SMART" id="SM01174"/>
    </source>
</evidence>
<keyword evidence="6" id="KW-1185">Reference proteome</keyword>
<dbReference type="Pfam" id="PF04005">
    <property type="entry name" value="Hus1"/>
    <property type="match status" value="1"/>
</dbReference>
<accession>A0A7R9BYQ0</accession>
<feature type="domain" description="Deubiquitinating enzyme MINDY-3/4 conserved" evidence="4">
    <location>
        <begin position="402"/>
        <end position="756"/>
    </location>
</feature>
<dbReference type="GO" id="GO:0006508">
    <property type="term" value="P:proteolysis"/>
    <property type="evidence" value="ECO:0007669"/>
    <property type="project" value="UniProtKB-KW"/>
</dbReference>
<dbReference type="EMBL" id="OA888950">
    <property type="protein sequence ID" value="CAD7284089.1"/>
    <property type="molecule type" value="Genomic_DNA"/>
</dbReference>
<sequence length="1076" mass="117170">MSTANFGRQKSWLPSSSKPGSASSLISLAMPDDWLEGLPMPKSSGRAGSLKNLAKFPSVDRSRGLPSVPDFRPSAAGPVRAMPQALEFSSKKSSPVVFEDLDDTDYSSSFVHVPKVVVGLRPGHGGQGYTFGGREAFPLELNSAMDIRNLLFGSILKTFPPEWSKQGFLFSDMTGLKFGLVQHGGGPCGVLAALQAMTLRNLLFGSALYPKSDKGATFPNVDPSPSERNAALIAAMAEIFSKTSGPGKNPRIVMPAGRKNFSAVGMYKSDGITESLAVIPMKSRQDTVSFLDIMNVKSKLEKGRPATSADEKMFLLYPHEVSQRNRPSAAGPVRAMPQALEFSSKKSSPVVFEDLDDADYSSSFVHVPKVVAGLRPGHGGQGYTFGGREAFPLELNSAMDIRNLLFGSILKTFPPEWSKQGFLFSDLTGLKFGLIQHGGGPCGVLAALQAMTLRNLLFGSALYPKSDKGATFPNFDPSPSERKAALIAAMAEIFSKTSGPGKNPRIVMPAGRKNFSAVGMYKSDGITESLAVIPMKSRQDTVSFLMDHIGAWIGSENSQALILFVYSLILSRGIPVIKEDMDSPTNTLIASHGYSTQELVNLVLVGQAVSNVFDNDITLGDDVGPKGSSVMKLRGVHTRSDIGFLSLFEHYKSCQVGSNYKSPKYPVWVVCSESHYSVLFSGSKELSTTDWQWETNPKKFDLYYYDGLARQDHLIRLTVDVSSDSIRKTSPHSDLIPPLELCIRTKWPDARVEWNESEPILPPVLAVDGLLAGAHICFIRQYSQNVAAQLWRTVTLRLTANRMYLAHPAGLIDGSPELHIIIERHVIFSLYNLDGLSEDHPEIFLSLETAAFERVLSTVRGSQFSTLRSIKMQLTNKGGACLTLDLELECKKTGMVRNMIHDIPVDVIPLNEWNGVPTPAPMEFSAIFSLPSSPLVSNLFSFLKGNTHGVNIVVQHTQSKHGVKGTFRFTVNADMYSIALNMFELDVPPQSIVPLVLNYDEIARGRSTDANITNNFSATVKFKKMSSLLSVLDNSKSKQEPIAMGLSAKENSVCFAQCPCAGISVNVLLPYLCSAD</sequence>
<feature type="compositionally biased region" description="Low complexity" evidence="3">
    <location>
        <begin position="11"/>
        <end position="24"/>
    </location>
</feature>
<dbReference type="PANTHER" id="PTHR12473:SF8">
    <property type="entry name" value="UBIQUITIN CARBOXYL-TERMINAL HYDROLASE MINDY-4-RELATED"/>
    <property type="match status" value="1"/>
</dbReference>
<dbReference type="InterPro" id="IPR025257">
    <property type="entry name" value="MINDY-3/4_CD"/>
</dbReference>
<dbReference type="Pfam" id="PF13898">
    <property type="entry name" value="MINDY-3_4_CD"/>
    <property type="match status" value="2"/>
</dbReference>
<dbReference type="GO" id="GO:0004843">
    <property type="term" value="F:cysteine-type deubiquitinase activity"/>
    <property type="evidence" value="ECO:0007669"/>
    <property type="project" value="UniProtKB-UniRule"/>
</dbReference>
<dbReference type="GO" id="GO:0030896">
    <property type="term" value="C:checkpoint clamp complex"/>
    <property type="evidence" value="ECO:0007669"/>
    <property type="project" value="InterPro"/>
</dbReference>
<keyword evidence="2" id="KW-0788">Thiol protease</keyword>
<gene>
    <name evidence="5" type="ORF">NMOB1V02_LOCUS11697</name>
</gene>
<keyword evidence="2" id="KW-0833">Ubl conjugation pathway</keyword>
<reference evidence="5" key="1">
    <citation type="submission" date="2020-11" db="EMBL/GenBank/DDBJ databases">
        <authorList>
            <person name="Tran Van P."/>
        </authorList>
    </citation>
    <scope>NUCLEOTIDE SEQUENCE</scope>
</reference>
<dbReference type="InterPro" id="IPR007150">
    <property type="entry name" value="HUS1/Mec3"/>
</dbReference>
<comment type="similarity">
    <text evidence="1 2">Belongs to the MINDY deubiquitinase family. FAM188 subfamily.</text>
</comment>
<organism evidence="5">
    <name type="scientific">Notodromas monacha</name>
    <dbReference type="NCBI Taxonomy" id="399045"/>
    <lineage>
        <taxon>Eukaryota</taxon>
        <taxon>Metazoa</taxon>
        <taxon>Ecdysozoa</taxon>
        <taxon>Arthropoda</taxon>
        <taxon>Crustacea</taxon>
        <taxon>Oligostraca</taxon>
        <taxon>Ostracoda</taxon>
        <taxon>Podocopa</taxon>
        <taxon>Podocopida</taxon>
        <taxon>Cypridocopina</taxon>
        <taxon>Cypridoidea</taxon>
        <taxon>Cyprididae</taxon>
        <taxon>Notodromas</taxon>
    </lineage>
</organism>
<dbReference type="OrthoDB" id="10263628at2759"/>
<dbReference type="SMART" id="SM01174">
    <property type="entry name" value="DUF4205"/>
    <property type="match status" value="1"/>
</dbReference>
<name>A0A7R9BYQ0_9CRUS</name>
<dbReference type="PANTHER" id="PTHR12473">
    <property type="entry name" value="UBIQUITIN CARBOXYL-TERMINAL HYDROLASE MINDY-4-RELATED"/>
    <property type="match status" value="1"/>
</dbReference>
<evidence type="ECO:0000256" key="2">
    <source>
        <dbReference type="RuleBase" id="RU367088"/>
    </source>
</evidence>
<keyword evidence="2" id="KW-0378">Hydrolase</keyword>
<dbReference type="InterPro" id="IPR039785">
    <property type="entry name" value="MINY3/4"/>
</dbReference>
<dbReference type="Gene3D" id="3.70.10.10">
    <property type="match status" value="1"/>
</dbReference>
<keyword evidence="2" id="KW-0645">Protease</keyword>
<evidence type="ECO:0000256" key="1">
    <source>
        <dbReference type="ARBA" id="ARBA00011074"/>
    </source>
</evidence>
<evidence type="ECO:0000313" key="5">
    <source>
        <dbReference type="EMBL" id="CAD7284089.1"/>
    </source>
</evidence>
<proteinExistence type="inferred from homology"/>
<dbReference type="EMBL" id="CAJPEX010006913">
    <property type="protein sequence ID" value="CAG0924241.1"/>
    <property type="molecule type" value="Genomic_DNA"/>
</dbReference>
<dbReference type="GO" id="GO:0000077">
    <property type="term" value="P:DNA damage checkpoint signaling"/>
    <property type="evidence" value="ECO:0007669"/>
    <property type="project" value="InterPro"/>
</dbReference>
<evidence type="ECO:0000256" key="3">
    <source>
        <dbReference type="SAM" id="MobiDB-lite"/>
    </source>
</evidence>
<comment type="function">
    <text evidence="2">Hydrolase that can remove 'Lys-48'-linked conjugated ubiquitin from proteins.</text>
</comment>